<sequence>MALSVTEEQAISICASHAFARKLSTNSPYRDFTELIEAARHIWWRDIGPSEWLAAFAAHPRIGESKAAVEKSEEFAAFSRSEQETAAQTTDSEVSKELQHWNKLYFDKFGFIFIIFAKGRSSPEILSCLKERFQRLPYEELQSCK</sequence>
<proteinExistence type="predicted"/>
<dbReference type="EMBL" id="BEGY01000005">
    <property type="protein sequence ID" value="GAX73778.1"/>
    <property type="molecule type" value="Genomic_DNA"/>
</dbReference>
<dbReference type="PANTHER" id="PTHR43466:SF1">
    <property type="entry name" value="2-OXO-4-HYDROXY-4-CARBOXY-5-UREIDOIMIDAZOLINE DECARBOXYLASE-RELATED"/>
    <property type="match status" value="1"/>
</dbReference>
<dbReference type="PANTHER" id="PTHR43466">
    <property type="entry name" value="2-OXO-4-HYDROXY-4-CARBOXY-5-UREIDOIMIDAZOLINE DECARBOXYLASE-RELATED"/>
    <property type="match status" value="1"/>
</dbReference>
<evidence type="ECO:0000256" key="3">
    <source>
        <dbReference type="ARBA" id="ARBA00012257"/>
    </source>
</evidence>
<keyword evidence="5" id="KW-0210">Decarboxylase</keyword>
<protein>
    <recommendedName>
        <fullName evidence="3">2-oxo-4-hydroxy-4-carboxy-5-ureidoimidazoline decarboxylase</fullName>
        <ecNumber evidence="3">4.1.1.97</ecNumber>
    </recommendedName>
</protein>
<dbReference type="GO" id="GO:0019628">
    <property type="term" value="P:urate catabolic process"/>
    <property type="evidence" value="ECO:0007669"/>
    <property type="project" value="TreeGrafter"/>
</dbReference>
<dbReference type="Proteomes" id="UP000232323">
    <property type="component" value="Unassembled WGS sequence"/>
</dbReference>
<feature type="domain" description="Oxo-4-hydroxy-4-carboxy-5-ureidoimidazoline decarboxylase" evidence="7">
    <location>
        <begin position="12"/>
        <end position="143"/>
    </location>
</feature>
<name>A0A250WSG4_9CHLO</name>
<dbReference type="EC" id="4.1.1.97" evidence="3"/>
<evidence type="ECO:0000313" key="9">
    <source>
        <dbReference type="Proteomes" id="UP000232323"/>
    </source>
</evidence>
<keyword evidence="9" id="KW-1185">Reference proteome</keyword>
<evidence type="ECO:0000256" key="2">
    <source>
        <dbReference type="ARBA" id="ARBA00004754"/>
    </source>
</evidence>
<dbReference type="Gene3D" id="1.10.3330.10">
    <property type="entry name" value="Oxo-4-hydroxy-4-carboxy-5-ureidoimidazoline decarboxylase"/>
    <property type="match status" value="1"/>
</dbReference>
<dbReference type="InterPro" id="IPR036778">
    <property type="entry name" value="OHCU_decarboxylase_sf"/>
</dbReference>
<evidence type="ECO:0000256" key="1">
    <source>
        <dbReference type="ARBA" id="ARBA00001163"/>
    </source>
</evidence>
<dbReference type="STRING" id="1157962.A0A250WSG4"/>
<gene>
    <name evidence="8" type="ORF">CEUSTIGMA_g1229.t1</name>
</gene>
<comment type="catalytic activity">
    <reaction evidence="1">
        <text>5-hydroxy-2-oxo-4-ureido-2,5-dihydro-1H-imidazole-5-carboxylate + H(+) = (S)-allantoin + CO2</text>
        <dbReference type="Rhea" id="RHEA:26301"/>
        <dbReference type="ChEBI" id="CHEBI:15378"/>
        <dbReference type="ChEBI" id="CHEBI:15678"/>
        <dbReference type="ChEBI" id="CHEBI:16526"/>
        <dbReference type="ChEBI" id="CHEBI:58639"/>
        <dbReference type="EC" id="4.1.1.97"/>
    </reaction>
</comment>
<evidence type="ECO:0000256" key="6">
    <source>
        <dbReference type="ARBA" id="ARBA00023239"/>
    </source>
</evidence>
<comment type="caution">
    <text evidence="8">The sequence shown here is derived from an EMBL/GenBank/DDBJ whole genome shotgun (WGS) entry which is preliminary data.</text>
</comment>
<organism evidence="8 9">
    <name type="scientific">Chlamydomonas eustigma</name>
    <dbReference type="NCBI Taxonomy" id="1157962"/>
    <lineage>
        <taxon>Eukaryota</taxon>
        <taxon>Viridiplantae</taxon>
        <taxon>Chlorophyta</taxon>
        <taxon>core chlorophytes</taxon>
        <taxon>Chlorophyceae</taxon>
        <taxon>CS clade</taxon>
        <taxon>Chlamydomonadales</taxon>
        <taxon>Chlamydomonadaceae</taxon>
        <taxon>Chlamydomonas</taxon>
    </lineage>
</organism>
<dbReference type="GO" id="GO:0006144">
    <property type="term" value="P:purine nucleobase metabolic process"/>
    <property type="evidence" value="ECO:0007669"/>
    <property type="project" value="UniProtKB-KW"/>
</dbReference>
<accession>A0A250WSG4</accession>
<dbReference type="AlphaFoldDB" id="A0A250WSG4"/>
<keyword evidence="6" id="KW-0456">Lyase</keyword>
<evidence type="ECO:0000256" key="4">
    <source>
        <dbReference type="ARBA" id="ARBA00022631"/>
    </source>
</evidence>
<dbReference type="OrthoDB" id="10265230at2759"/>
<dbReference type="GO" id="GO:0051997">
    <property type="term" value="F:2-oxo-4-hydroxy-4-carboxy-5-ureidoimidazoline decarboxylase activity"/>
    <property type="evidence" value="ECO:0007669"/>
    <property type="project" value="UniProtKB-EC"/>
</dbReference>
<keyword evidence="4" id="KW-0659">Purine metabolism</keyword>
<evidence type="ECO:0000313" key="8">
    <source>
        <dbReference type="EMBL" id="GAX73778.1"/>
    </source>
</evidence>
<dbReference type="Pfam" id="PF09349">
    <property type="entry name" value="OHCU_decarbox"/>
    <property type="match status" value="1"/>
</dbReference>
<evidence type="ECO:0000256" key="5">
    <source>
        <dbReference type="ARBA" id="ARBA00022793"/>
    </source>
</evidence>
<evidence type="ECO:0000259" key="7">
    <source>
        <dbReference type="Pfam" id="PF09349"/>
    </source>
</evidence>
<reference evidence="8 9" key="1">
    <citation type="submission" date="2017-08" db="EMBL/GenBank/DDBJ databases">
        <title>Acidophilic green algal genome provides insights into adaptation to an acidic environment.</title>
        <authorList>
            <person name="Hirooka S."/>
            <person name="Hirose Y."/>
            <person name="Kanesaki Y."/>
            <person name="Higuchi S."/>
            <person name="Fujiwara T."/>
            <person name="Onuma R."/>
            <person name="Era A."/>
            <person name="Ohbayashi R."/>
            <person name="Uzuka A."/>
            <person name="Nozaki H."/>
            <person name="Yoshikawa H."/>
            <person name="Miyagishima S.Y."/>
        </authorList>
    </citation>
    <scope>NUCLEOTIDE SEQUENCE [LARGE SCALE GENOMIC DNA]</scope>
    <source>
        <strain evidence="8 9">NIES-2499</strain>
    </source>
</reference>
<comment type="pathway">
    <text evidence="2">Purine metabolism; urate degradation; (S)-allantoin from urate: step 3/3.</text>
</comment>
<dbReference type="GO" id="GO:0005777">
    <property type="term" value="C:peroxisome"/>
    <property type="evidence" value="ECO:0007669"/>
    <property type="project" value="TreeGrafter"/>
</dbReference>
<dbReference type="InterPro" id="IPR018020">
    <property type="entry name" value="OHCU_decarboxylase"/>
</dbReference>
<dbReference type="SUPFAM" id="SSF158694">
    <property type="entry name" value="UraD-Like"/>
    <property type="match status" value="1"/>
</dbReference>